<dbReference type="InterPro" id="IPR042381">
    <property type="entry name" value="CD96"/>
</dbReference>
<dbReference type="SUPFAM" id="SSF48726">
    <property type="entry name" value="Immunoglobulin"/>
    <property type="match status" value="1"/>
</dbReference>
<dbReference type="Pfam" id="PF07686">
    <property type="entry name" value="V-set"/>
    <property type="match status" value="1"/>
</dbReference>
<dbReference type="PANTHER" id="PTHR15317">
    <property type="entry name" value="T-CELL SURFACE PROTEIN TACTILE"/>
    <property type="match status" value="1"/>
</dbReference>
<organism evidence="3 4">
    <name type="scientific">Cyanoderma ruficeps</name>
    <name type="common">rufous-capped babbler</name>
    <dbReference type="NCBI Taxonomy" id="181631"/>
    <lineage>
        <taxon>Eukaryota</taxon>
        <taxon>Metazoa</taxon>
        <taxon>Chordata</taxon>
        <taxon>Craniata</taxon>
        <taxon>Vertebrata</taxon>
        <taxon>Euteleostomi</taxon>
        <taxon>Archelosauria</taxon>
        <taxon>Archosauria</taxon>
        <taxon>Dinosauria</taxon>
        <taxon>Saurischia</taxon>
        <taxon>Theropoda</taxon>
        <taxon>Coelurosauria</taxon>
        <taxon>Aves</taxon>
        <taxon>Neognathae</taxon>
        <taxon>Neoaves</taxon>
        <taxon>Telluraves</taxon>
        <taxon>Australaves</taxon>
        <taxon>Passeriformes</taxon>
        <taxon>Sylvioidea</taxon>
        <taxon>Timaliidae</taxon>
        <taxon>Cyanoderma</taxon>
    </lineage>
</organism>
<feature type="transmembrane region" description="Helical" evidence="1">
    <location>
        <begin position="408"/>
        <end position="429"/>
    </location>
</feature>
<keyword evidence="1" id="KW-0812">Transmembrane</keyword>
<keyword evidence="4" id="KW-1185">Reference proteome</keyword>
<dbReference type="PROSITE" id="PS50835">
    <property type="entry name" value="IG_LIKE"/>
    <property type="match status" value="1"/>
</dbReference>
<dbReference type="Proteomes" id="UP000694396">
    <property type="component" value="Unplaced"/>
</dbReference>
<feature type="domain" description="Ig-like" evidence="2">
    <location>
        <begin position="3"/>
        <end position="126"/>
    </location>
</feature>
<accession>A0A8C3QMD3</accession>
<proteinExistence type="predicted"/>
<dbReference type="InterPro" id="IPR013106">
    <property type="entry name" value="Ig_V-set"/>
</dbReference>
<dbReference type="Ensembl" id="ENSCRFT00000008535.1">
    <property type="protein sequence ID" value="ENSCRFP00000008247.1"/>
    <property type="gene ID" value="ENSCRFG00000006405.1"/>
</dbReference>
<evidence type="ECO:0000313" key="4">
    <source>
        <dbReference type="Proteomes" id="UP000694396"/>
    </source>
</evidence>
<sequence length="468" mass="52230">MSPRSQTADVITLTEVVHALPGTDVTLVCMFPKLNATRIVQTQWSKTDGSLSTKIAVYHPTYGTHYFQCCSGDDTGSLCSTNPNATSECNWWALHLENVTVSLSGQYECTFATYPYGTKAARIQLTVKAEGKHYLKKVQLKQTLEIPCLEDTTSANLSIYPLKWLVVSIFHLRYKGENGREEELVTKEPSCPAVYRNSSMLLGQRVLLGLNNTLKVFPTKITDDGRVFSCHVVYHPERVQKSSTTVRVFGKGLMPTVCCLALGKTPLSGLFFSFSPQEISVVQEDLQDGEGFYELRSTLMLQGTHETHKTFSCVCLFPSPGNETKNISSEEIFVSFGRFFIAMTHLKMLRTPNTRILLLFEILKKCQQYRRAALTPVLFRAGSSEPQAANELCVSLTGDGRNTKASRFPWPTAVAVLLLFCSTLVALGIRKWCQYQKEIANPPPPVNISQLSFMLLYEVVHFLSSISV</sequence>
<dbReference type="GO" id="GO:0006954">
    <property type="term" value="P:inflammatory response"/>
    <property type="evidence" value="ECO:0007669"/>
    <property type="project" value="TreeGrafter"/>
</dbReference>
<reference evidence="3" key="1">
    <citation type="submission" date="2025-08" db="UniProtKB">
        <authorList>
            <consortium name="Ensembl"/>
        </authorList>
    </citation>
    <scope>IDENTIFICATION</scope>
</reference>
<protein>
    <submittedName>
        <fullName evidence="3">CD96 molecule</fullName>
    </submittedName>
</protein>
<dbReference type="InterPro" id="IPR003599">
    <property type="entry name" value="Ig_sub"/>
</dbReference>
<evidence type="ECO:0000256" key="1">
    <source>
        <dbReference type="SAM" id="Phobius"/>
    </source>
</evidence>
<dbReference type="InterPro" id="IPR007110">
    <property type="entry name" value="Ig-like_dom"/>
</dbReference>
<keyword evidence="1" id="KW-0472">Membrane</keyword>
<dbReference type="SMART" id="SM00409">
    <property type="entry name" value="IG"/>
    <property type="match status" value="2"/>
</dbReference>
<dbReference type="Gene3D" id="2.60.40.10">
    <property type="entry name" value="Immunoglobulins"/>
    <property type="match status" value="1"/>
</dbReference>
<name>A0A8C3QMD3_9PASS</name>
<dbReference type="InterPro" id="IPR036179">
    <property type="entry name" value="Ig-like_dom_sf"/>
</dbReference>
<dbReference type="GO" id="GO:0007160">
    <property type="term" value="P:cell-matrix adhesion"/>
    <property type="evidence" value="ECO:0007669"/>
    <property type="project" value="TreeGrafter"/>
</dbReference>
<reference evidence="3" key="2">
    <citation type="submission" date="2025-09" db="UniProtKB">
        <authorList>
            <consortium name="Ensembl"/>
        </authorList>
    </citation>
    <scope>IDENTIFICATION</scope>
</reference>
<evidence type="ECO:0000313" key="3">
    <source>
        <dbReference type="Ensembl" id="ENSCRFP00000008247.1"/>
    </source>
</evidence>
<evidence type="ECO:0000259" key="2">
    <source>
        <dbReference type="PROSITE" id="PS50835"/>
    </source>
</evidence>
<keyword evidence="1" id="KW-1133">Transmembrane helix</keyword>
<dbReference type="PANTHER" id="PTHR15317:SF1">
    <property type="entry name" value="T-CELL SURFACE PROTEIN TACTILE"/>
    <property type="match status" value="1"/>
</dbReference>
<dbReference type="AlphaFoldDB" id="A0A8C3QMD3"/>
<dbReference type="InterPro" id="IPR013783">
    <property type="entry name" value="Ig-like_fold"/>
</dbReference>